<gene>
    <name evidence="1" type="ORF">Fot_15091</name>
</gene>
<protein>
    <submittedName>
        <fullName evidence="1">Uncharacterized protein</fullName>
    </submittedName>
</protein>
<evidence type="ECO:0000313" key="2">
    <source>
        <dbReference type="Proteomes" id="UP001604277"/>
    </source>
</evidence>
<organism evidence="1 2">
    <name type="scientific">Forsythia ovata</name>
    <dbReference type="NCBI Taxonomy" id="205694"/>
    <lineage>
        <taxon>Eukaryota</taxon>
        <taxon>Viridiplantae</taxon>
        <taxon>Streptophyta</taxon>
        <taxon>Embryophyta</taxon>
        <taxon>Tracheophyta</taxon>
        <taxon>Spermatophyta</taxon>
        <taxon>Magnoliopsida</taxon>
        <taxon>eudicotyledons</taxon>
        <taxon>Gunneridae</taxon>
        <taxon>Pentapetalae</taxon>
        <taxon>asterids</taxon>
        <taxon>lamiids</taxon>
        <taxon>Lamiales</taxon>
        <taxon>Oleaceae</taxon>
        <taxon>Forsythieae</taxon>
        <taxon>Forsythia</taxon>
    </lineage>
</organism>
<dbReference type="AlphaFoldDB" id="A0ABD1WAL0"/>
<evidence type="ECO:0000313" key="1">
    <source>
        <dbReference type="EMBL" id="KAL2545858.1"/>
    </source>
</evidence>
<dbReference type="Proteomes" id="UP001604277">
    <property type="component" value="Unassembled WGS sequence"/>
</dbReference>
<name>A0ABD1WAL0_9LAMI</name>
<accession>A0ABD1WAL0</accession>
<comment type="caution">
    <text evidence="1">The sequence shown here is derived from an EMBL/GenBank/DDBJ whole genome shotgun (WGS) entry which is preliminary data.</text>
</comment>
<reference evidence="2" key="1">
    <citation type="submission" date="2024-07" db="EMBL/GenBank/DDBJ databases">
        <title>Two chromosome-level genome assemblies of Korean endemic species Abeliophyllum distichum and Forsythia ovata (Oleaceae).</title>
        <authorList>
            <person name="Jang H."/>
        </authorList>
    </citation>
    <scope>NUCLEOTIDE SEQUENCE [LARGE SCALE GENOMIC DNA]</scope>
</reference>
<dbReference type="EMBL" id="JBFOLJ010000004">
    <property type="protein sequence ID" value="KAL2545858.1"/>
    <property type="molecule type" value="Genomic_DNA"/>
</dbReference>
<proteinExistence type="predicted"/>
<sequence length="107" mass="11296">MRSVPFGNEVAEELEGDITASVASEAVQGLVESGKVGKSSSLQMVGEELESLFNHGIHDKCSGWPAAKCLLQGDHSLVILGTKCAEIRLLCSGGSGAICLLLRERLR</sequence>
<keyword evidence="2" id="KW-1185">Reference proteome</keyword>